<keyword evidence="3" id="KW-0444">Lipid biosynthesis</keyword>
<dbReference type="EMBL" id="FQYP01000001">
    <property type="protein sequence ID" value="SHI45037.1"/>
    <property type="molecule type" value="Genomic_DNA"/>
</dbReference>
<evidence type="ECO:0000313" key="6">
    <source>
        <dbReference type="Proteomes" id="UP000184432"/>
    </source>
</evidence>
<evidence type="ECO:0000256" key="3">
    <source>
        <dbReference type="HAMAP-Rule" id="MF_01217"/>
    </source>
</evidence>
<dbReference type="Proteomes" id="UP000184432">
    <property type="component" value="Unassembled WGS sequence"/>
</dbReference>
<proteinExistence type="inferred from homology"/>
<evidence type="ECO:0000256" key="2">
    <source>
        <dbReference type="ARBA" id="ARBA00022553"/>
    </source>
</evidence>
<dbReference type="Pfam" id="PF00550">
    <property type="entry name" value="PP-binding"/>
    <property type="match status" value="1"/>
</dbReference>
<keyword evidence="3" id="KW-0276">Fatty acid metabolism</keyword>
<comment type="subcellular location">
    <subcellularLocation>
        <location evidence="3">Cytoplasm</location>
    </subcellularLocation>
</comment>
<comment type="pathway">
    <text evidence="3">Lipid metabolism; fatty acid biosynthesis.</text>
</comment>
<comment type="similarity">
    <text evidence="3">Belongs to the acyl carrier protein (ACP) family.</text>
</comment>
<dbReference type="PROSITE" id="PS50075">
    <property type="entry name" value="CARRIER"/>
    <property type="match status" value="1"/>
</dbReference>
<dbReference type="InterPro" id="IPR003231">
    <property type="entry name" value="ACP"/>
</dbReference>
<dbReference type="UniPathway" id="UPA00094"/>
<feature type="domain" description="Carrier" evidence="4">
    <location>
        <begin position="13"/>
        <end position="90"/>
    </location>
</feature>
<keyword evidence="2 3" id="KW-0597">Phosphoprotein</keyword>
<keyword evidence="3" id="KW-0275">Fatty acid biosynthesis</keyword>
<evidence type="ECO:0000259" key="4">
    <source>
        <dbReference type="PROSITE" id="PS50075"/>
    </source>
</evidence>
<accession>A0A1M6B8Q6</accession>
<dbReference type="AlphaFoldDB" id="A0A1M6B8Q6"/>
<evidence type="ECO:0000313" key="5">
    <source>
        <dbReference type="EMBL" id="SHI45037.1"/>
    </source>
</evidence>
<comment type="function">
    <text evidence="3">Carrier of the growing fatty acid chain in fatty acid biosynthesis.</text>
</comment>
<dbReference type="HAMAP" id="MF_01217">
    <property type="entry name" value="Acyl_carrier"/>
    <property type="match status" value="1"/>
</dbReference>
<comment type="PTM">
    <text evidence="3">4'-phosphopantetheine is transferred from CoA to a specific serine of apo-ACP by AcpS. This modification is essential for activity because fatty acids are bound in thioester linkage to the sulfhydryl of the prosthetic group.</text>
</comment>
<dbReference type="SUPFAM" id="SSF47336">
    <property type="entry name" value="ACP-like"/>
    <property type="match status" value="1"/>
</dbReference>
<gene>
    <name evidence="3" type="primary">acpP</name>
    <name evidence="5" type="ORF">SAMN04488508_101684</name>
</gene>
<dbReference type="GO" id="GO:0000036">
    <property type="term" value="F:acyl carrier activity"/>
    <property type="evidence" value="ECO:0007669"/>
    <property type="project" value="UniProtKB-UniRule"/>
</dbReference>
<keyword evidence="6" id="KW-1185">Reference proteome</keyword>
<dbReference type="STRING" id="570521.SAMN04488508_101684"/>
<sequence length="93" mass="10533">MGSLPKYNFMTKEELLAKLKTIITPYVQNQEGLEALHEDTDFIKDLEINSANLVDVVLDVEDEFDIEIDNEAMEKMITVKDSIAVIESKLASK</sequence>
<evidence type="ECO:0000256" key="1">
    <source>
        <dbReference type="ARBA" id="ARBA00022450"/>
    </source>
</evidence>
<feature type="modified residue" description="O-(pantetheine 4'-phosphoryl)serine" evidence="3">
    <location>
        <position position="50"/>
    </location>
</feature>
<reference evidence="6" key="1">
    <citation type="submission" date="2016-11" db="EMBL/GenBank/DDBJ databases">
        <authorList>
            <person name="Varghese N."/>
            <person name="Submissions S."/>
        </authorList>
    </citation>
    <scope>NUCLEOTIDE SEQUENCE [LARGE SCALE GENOMIC DNA]</scope>
    <source>
        <strain evidence="6">DSM 22623</strain>
    </source>
</reference>
<dbReference type="InterPro" id="IPR009081">
    <property type="entry name" value="PP-bd_ACP"/>
</dbReference>
<organism evidence="5 6">
    <name type="scientific">Aquimarina spongiae</name>
    <dbReference type="NCBI Taxonomy" id="570521"/>
    <lineage>
        <taxon>Bacteria</taxon>
        <taxon>Pseudomonadati</taxon>
        <taxon>Bacteroidota</taxon>
        <taxon>Flavobacteriia</taxon>
        <taxon>Flavobacteriales</taxon>
        <taxon>Flavobacteriaceae</taxon>
        <taxon>Aquimarina</taxon>
    </lineage>
</organism>
<keyword evidence="3" id="KW-0443">Lipid metabolism</keyword>
<protein>
    <recommendedName>
        <fullName evidence="3">Acyl carrier protein</fullName>
        <shortName evidence="3">ACP</shortName>
    </recommendedName>
</protein>
<keyword evidence="1 3" id="KW-0596">Phosphopantetheine</keyword>
<keyword evidence="3" id="KW-0963">Cytoplasm</keyword>
<name>A0A1M6B8Q6_9FLAO</name>
<dbReference type="InterPro" id="IPR036736">
    <property type="entry name" value="ACP-like_sf"/>
</dbReference>
<dbReference type="Gene3D" id="1.10.1200.10">
    <property type="entry name" value="ACP-like"/>
    <property type="match status" value="1"/>
</dbReference>
<dbReference type="GO" id="GO:0005737">
    <property type="term" value="C:cytoplasm"/>
    <property type="evidence" value="ECO:0007669"/>
    <property type="project" value="UniProtKB-SubCell"/>
</dbReference>